<dbReference type="NCBIfam" id="NF037995">
    <property type="entry name" value="TRAP_S1"/>
    <property type="match status" value="1"/>
</dbReference>
<dbReference type="GO" id="GO:0042597">
    <property type="term" value="C:periplasmic space"/>
    <property type="evidence" value="ECO:0007669"/>
    <property type="project" value="UniProtKB-SubCell"/>
</dbReference>
<comment type="subcellular location">
    <subcellularLocation>
        <location evidence="1">Periplasm</location>
    </subcellularLocation>
</comment>
<dbReference type="CDD" id="cd13669">
    <property type="entry name" value="PBP2_TRAP_TM0322_like"/>
    <property type="match status" value="1"/>
</dbReference>
<dbReference type="eggNOG" id="COG1638">
    <property type="taxonomic scope" value="Bacteria"/>
</dbReference>
<organism evidence="5 6">
    <name type="scientific">Roseivivax halodurans JCM 10272</name>
    <dbReference type="NCBI Taxonomy" id="1449350"/>
    <lineage>
        <taxon>Bacteria</taxon>
        <taxon>Pseudomonadati</taxon>
        <taxon>Pseudomonadota</taxon>
        <taxon>Alphaproteobacteria</taxon>
        <taxon>Rhodobacterales</taxon>
        <taxon>Roseobacteraceae</taxon>
        <taxon>Roseivivax</taxon>
    </lineage>
</organism>
<dbReference type="PANTHER" id="PTHR33376:SF3">
    <property type="entry name" value="C4-DICARBOXYLATE-BINDING PROTEIN"/>
    <property type="match status" value="1"/>
</dbReference>
<dbReference type="InterPro" id="IPR018389">
    <property type="entry name" value="DctP_fam"/>
</dbReference>
<evidence type="ECO:0000313" key="6">
    <source>
        <dbReference type="Proteomes" id="UP000022447"/>
    </source>
</evidence>
<sequence length="327" mass="35014">MMTRWTTTALVGAMVVAASSAAAQDYTLGLSTSQPTSDPLTQAMLAAEQRIEERTDGAVDVTVYPSSQLGEDNDVLEQIRNGSPLAVLVDAGRLAPFQSELGILSAPYLVDDYTQYAEITSSPVYEGWVDELAAGSNLRLLNYNWFQGTRQAFTQKLIEEPGDLQGVRMRTIDAPIWVATINAMGATAVPMPWTDVYSGLQLGSIDAAEAQLTGAEGINLQEVTTNVAFTNHIQLFTGLVVSEEWFQALPEDIRAIVDEELDAAGEEASANTVAALDAVQGRMEEAGVSFNEVDLAPFREATLGVYEEVGLTAAREALAPYLPGGSN</sequence>
<keyword evidence="6" id="KW-1185">Reference proteome</keyword>
<evidence type="ECO:0000313" key="5">
    <source>
        <dbReference type="EMBL" id="ETX13717.1"/>
    </source>
</evidence>
<proteinExistence type="predicted"/>
<dbReference type="Gene3D" id="3.40.190.170">
    <property type="entry name" value="Bacterial extracellular solute-binding protein, family 7"/>
    <property type="match status" value="1"/>
</dbReference>
<protein>
    <submittedName>
        <fullName evidence="5">C4-dicarboxylate ABC transporter</fullName>
    </submittedName>
</protein>
<comment type="caution">
    <text evidence="5">The sequence shown here is derived from an EMBL/GenBank/DDBJ whole genome shotgun (WGS) entry which is preliminary data.</text>
</comment>
<dbReference type="EMBL" id="JALZ01000019">
    <property type="protein sequence ID" value="ETX13717.1"/>
    <property type="molecule type" value="Genomic_DNA"/>
</dbReference>
<reference evidence="5 6" key="1">
    <citation type="submission" date="2014-01" db="EMBL/GenBank/DDBJ databases">
        <title>Roseivivax halodurans JCM 10272 Genome Sequencing.</title>
        <authorList>
            <person name="Lai Q."/>
            <person name="Li G."/>
            <person name="Shao Z."/>
        </authorList>
    </citation>
    <scope>NUCLEOTIDE SEQUENCE [LARGE SCALE GENOMIC DNA]</scope>
    <source>
        <strain evidence="5 6">JCM 10272</strain>
    </source>
</reference>
<evidence type="ECO:0000256" key="1">
    <source>
        <dbReference type="ARBA" id="ARBA00004418"/>
    </source>
</evidence>
<feature type="chain" id="PRO_5004977164" evidence="4">
    <location>
        <begin position="24"/>
        <end position="327"/>
    </location>
</feature>
<dbReference type="GO" id="GO:0055085">
    <property type="term" value="P:transmembrane transport"/>
    <property type="evidence" value="ECO:0007669"/>
    <property type="project" value="InterPro"/>
</dbReference>
<dbReference type="STRING" id="1449350.OCH239_07045"/>
<keyword evidence="2 4" id="KW-0732">Signal</keyword>
<gene>
    <name evidence="5" type="ORF">OCH239_07045</name>
</gene>
<evidence type="ECO:0000256" key="2">
    <source>
        <dbReference type="ARBA" id="ARBA00022729"/>
    </source>
</evidence>
<evidence type="ECO:0000256" key="4">
    <source>
        <dbReference type="SAM" id="SignalP"/>
    </source>
</evidence>
<accession>X7ECP0</accession>
<dbReference type="PANTHER" id="PTHR33376">
    <property type="match status" value="1"/>
</dbReference>
<dbReference type="Proteomes" id="UP000022447">
    <property type="component" value="Unassembled WGS sequence"/>
</dbReference>
<dbReference type="AlphaFoldDB" id="X7ECP0"/>
<name>X7ECP0_9RHOB</name>
<dbReference type="PATRIC" id="fig|1449350.3.peg.3095"/>
<evidence type="ECO:0000256" key="3">
    <source>
        <dbReference type="ARBA" id="ARBA00022764"/>
    </source>
</evidence>
<dbReference type="Pfam" id="PF03480">
    <property type="entry name" value="DctP"/>
    <property type="match status" value="1"/>
</dbReference>
<dbReference type="RefSeq" id="WP_211241993.1">
    <property type="nucleotide sequence ID" value="NZ_JALZ01000019.1"/>
</dbReference>
<dbReference type="InterPro" id="IPR038404">
    <property type="entry name" value="TRAP_DctP_sf"/>
</dbReference>
<feature type="signal peptide" evidence="4">
    <location>
        <begin position="1"/>
        <end position="23"/>
    </location>
</feature>
<keyword evidence="3" id="KW-0574">Periplasm</keyword>